<comment type="caution">
    <text evidence="1">The sequence shown here is derived from an EMBL/GenBank/DDBJ whole genome shotgun (WGS) entry which is preliminary data.</text>
</comment>
<dbReference type="EMBL" id="RBIR01000001">
    <property type="protein sequence ID" value="RKR29806.1"/>
    <property type="molecule type" value="Genomic_DNA"/>
</dbReference>
<name>A0A495FN95_9MICC</name>
<dbReference type="OrthoDB" id="4966536at2"/>
<dbReference type="Proteomes" id="UP000276055">
    <property type="component" value="Unassembled WGS sequence"/>
</dbReference>
<gene>
    <name evidence="1" type="ORF">C8D78_0121</name>
</gene>
<dbReference type="AlphaFoldDB" id="A0A495FN95"/>
<evidence type="ECO:0000313" key="1">
    <source>
        <dbReference type="EMBL" id="RKR29806.1"/>
    </source>
</evidence>
<dbReference type="RefSeq" id="WP_120949964.1">
    <property type="nucleotide sequence ID" value="NZ_RBIR01000001.1"/>
</dbReference>
<proteinExistence type="predicted"/>
<protein>
    <submittedName>
        <fullName evidence="1">Uncharacterized protein</fullName>
    </submittedName>
</protein>
<sequence length="83" mass="9391">MSQADDVIRHTRDDLIQALADELGSTPDDPRIHDAYEQVIDEIAFASFDPDEVYSRYFRDGPIATDLDLLAVRGWAKGRLLLD</sequence>
<evidence type="ECO:0000313" key="2">
    <source>
        <dbReference type="Proteomes" id="UP000276055"/>
    </source>
</evidence>
<reference evidence="1 2" key="1">
    <citation type="submission" date="2018-10" db="EMBL/GenBank/DDBJ databases">
        <title>Genomic Encyclopedia of Type Strains, Phase IV (KMG-IV): sequencing the most valuable type-strain genomes for metagenomic binning, comparative biology and taxonomic classification.</title>
        <authorList>
            <person name="Goeker M."/>
        </authorList>
    </citation>
    <scope>NUCLEOTIDE SEQUENCE [LARGE SCALE GENOMIC DNA]</scope>
    <source>
        <strain evidence="1 2">DSM 25586</strain>
    </source>
</reference>
<accession>A0A495FN95</accession>
<organism evidence="1 2">
    <name type="scientific">Arthrobacter oryzae</name>
    <dbReference type="NCBI Taxonomy" id="409290"/>
    <lineage>
        <taxon>Bacteria</taxon>
        <taxon>Bacillati</taxon>
        <taxon>Actinomycetota</taxon>
        <taxon>Actinomycetes</taxon>
        <taxon>Micrococcales</taxon>
        <taxon>Micrococcaceae</taxon>
        <taxon>Arthrobacter</taxon>
    </lineage>
</organism>